<evidence type="ECO:0000256" key="3">
    <source>
        <dbReference type="ARBA" id="ARBA00009047"/>
    </source>
</evidence>
<evidence type="ECO:0000259" key="12">
    <source>
        <dbReference type="PROSITE" id="PS50928"/>
    </source>
</evidence>
<dbReference type="PROSITE" id="PS50928">
    <property type="entry name" value="ABC_TM1"/>
    <property type="match status" value="1"/>
</dbReference>
<evidence type="ECO:0000256" key="11">
    <source>
        <dbReference type="RuleBase" id="RU363032"/>
    </source>
</evidence>
<feature type="transmembrane region" description="Helical" evidence="11">
    <location>
        <begin position="244"/>
        <end position="263"/>
    </location>
</feature>
<evidence type="ECO:0000256" key="8">
    <source>
        <dbReference type="ARBA" id="ARBA00022989"/>
    </source>
</evidence>
<evidence type="ECO:0000256" key="1">
    <source>
        <dbReference type="ARBA" id="ARBA00002264"/>
    </source>
</evidence>
<dbReference type="Proteomes" id="UP000190675">
    <property type="component" value="Chromosome I"/>
</dbReference>
<dbReference type="RefSeq" id="WP_079564423.1">
    <property type="nucleotide sequence ID" value="NZ_LT670818.1"/>
</dbReference>
<dbReference type="GO" id="GO:0005886">
    <property type="term" value="C:plasma membrane"/>
    <property type="evidence" value="ECO:0007669"/>
    <property type="project" value="UniProtKB-SubCell"/>
</dbReference>
<dbReference type="GO" id="GO:0055085">
    <property type="term" value="P:transmembrane transport"/>
    <property type="evidence" value="ECO:0007669"/>
    <property type="project" value="InterPro"/>
</dbReference>
<dbReference type="InterPro" id="IPR050901">
    <property type="entry name" value="BP-dep_ABC_trans_perm"/>
</dbReference>
<keyword evidence="9 11" id="KW-0472">Membrane</keyword>
<evidence type="ECO:0000256" key="2">
    <source>
        <dbReference type="ARBA" id="ARBA00004651"/>
    </source>
</evidence>
<keyword evidence="6" id="KW-0762">Sugar transport</keyword>
<keyword evidence="8 11" id="KW-1133">Transmembrane helix</keyword>
<dbReference type="OrthoDB" id="9815445at2"/>
<dbReference type="AlphaFoldDB" id="A0A1M5GXN1"/>
<feature type="transmembrane region" description="Helical" evidence="11">
    <location>
        <begin position="183"/>
        <end position="206"/>
    </location>
</feature>
<evidence type="ECO:0000313" key="13">
    <source>
        <dbReference type="EMBL" id="SHG08490.1"/>
    </source>
</evidence>
<keyword evidence="5" id="KW-1003">Cell membrane</keyword>
<dbReference type="PANTHER" id="PTHR32243">
    <property type="entry name" value="MALTOSE TRANSPORT SYSTEM PERMEASE-RELATED"/>
    <property type="match status" value="1"/>
</dbReference>
<dbReference type="Gene3D" id="1.10.3720.10">
    <property type="entry name" value="MetI-like"/>
    <property type="match status" value="1"/>
</dbReference>
<protein>
    <recommendedName>
        <fullName evidence="10">Maltose/maltodextrin transport system permease protein MalG</fullName>
    </recommendedName>
</protein>
<dbReference type="PANTHER" id="PTHR32243:SF50">
    <property type="entry name" value="MALTOSE_MALTODEXTRIN TRANSPORT SYSTEM PERMEASE PROTEIN MALG"/>
    <property type="match status" value="1"/>
</dbReference>
<feature type="transmembrane region" description="Helical" evidence="11">
    <location>
        <begin position="107"/>
        <end position="127"/>
    </location>
</feature>
<feature type="transmembrane region" description="Helical" evidence="11">
    <location>
        <begin position="70"/>
        <end position="95"/>
    </location>
</feature>
<evidence type="ECO:0000256" key="9">
    <source>
        <dbReference type="ARBA" id="ARBA00023136"/>
    </source>
</evidence>
<evidence type="ECO:0000256" key="10">
    <source>
        <dbReference type="ARBA" id="ARBA00041109"/>
    </source>
</evidence>
<sequence length="278" mass="29895">MNSRARNEAIPIYLALALILLFFALPLFWLLSLSIRTPAEILIAEVRIVPHSPTLQNFVEVLGNQQFLGYLWNGVTLSVVGAACACVAAAPASYAFSRLKFPGKTQLLFAVLGFQMISPLVIMLPLYRYMHALGLTESHLGAALVYAAVAAPIATWTLKGSFDAIPEELEEAAMIDGCTRSQAFLRITLPIGLPGLASTFILTTMLGWSQFIVPFILLSQPDMLPISVGIFNFLGAYTGSATQLVAAASVLSLLPAVVIFLFFQKFVVGALTAGALKE</sequence>
<comment type="subcellular location">
    <subcellularLocation>
        <location evidence="2 11">Cell membrane</location>
        <topology evidence="2 11">Multi-pass membrane protein</topology>
    </subcellularLocation>
</comment>
<feature type="domain" description="ABC transmembrane type-1" evidence="12">
    <location>
        <begin position="71"/>
        <end position="263"/>
    </location>
</feature>
<dbReference type="CDD" id="cd06261">
    <property type="entry name" value="TM_PBP2"/>
    <property type="match status" value="1"/>
</dbReference>
<evidence type="ECO:0000256" key="6">
    <source>
        <dbReference type="ARBA" id="ARBA00022597"/>
    </source>
</evidence>
<comment type="similarity">
    <text evidence="3">Belongs to the binding-protein-dependent transport system permease family. MalFG subfamily.</text>
</comment>
<dbReference type="InterPro" id="IPR000515">
    <property type="entry name" value="MetI-like"/>
</dbReference>
<proteinExistence type="inferred from homology"/>
<evidence type="ECO:0000256" key="7">
    <source>
        <dbReference type="ARBA" id="ARBA00022692"/>
    </source>
</evidence>
<accession>A0A1M5GXN1</accession>
<evidence type="ECO:0000313" key="14">
    <source>
        <dbReference type="Proteomes" id="UP000190675"/>
    </source>
</evidence>
<evidence type="ECO:0000256" key="5">
    <source>
        <dbReference type="ARBA" id="ARBA00022475"/>
    </source>
</evidence>
<reference evidence="13 14" key="1">
    <citation type="submission" date="2016-11" db="EMBL/GenBank/DDBJ databases">
        <authorList>
            <person name="Jaros S."/>
            <person name="Januszkiewicz K."/>
            <person name="Wedrychowicz H."/>
        </authorList>
    </citation>
    <scope>NUCLEOTIDE SEQUENCE [LARGE SCALE GENOMIC DNA]</scope>
    <source>
        <strain evidence="13 14">GAS242</strain>
    </source>
</reference>
<evidence type="ECO:0000256" key="4">
    <source>
        <dbReference type="ARBA" id="ARBA00022448"/>
    </source>
</evidence>
<organism evidence="13 14">
    <name type="scientific">Bradyrhizobium erythrophlei</name>
    <dbReference type="NCBI Taxonomy" id="1437360"/>
    <lineage>
        <taxon>Bacteria</taxon>
        <taxon>Pseudomonadati</taxon>
        <taxon>Pseudomonadota</taxon>
        <taxon>Alphaproteobacteria</taxon>
        <taxon>Hyphomicrobiales</taxon>
        <taxon>Nitrobacteraceae</taxon>
        <taxon>Bradyrhizobium</taxon>
    </lineage>
</organism>
<dbReference type="InterPro" id="IPR035906">
    <property type="entry name" value="MetI-like_sf"/>
</dbReference>
<feature type="transmembrane region" description="Helical" evidence="11">
    <location>
        <begin position="139"/>
        <end position="158"/>
    </location>
</feature>
<comment type="function">
    <text evidence="1">Part of the ABC transporter complex MalEFGK involved in maltose/maltodextrin import. Probably responsible for the translocation of the substrate across the membrane.</text>
</comment>
<dbReference type="EMBL" id="LT670818">
    <property type="protein sequence ID" value="SHG08490.1"/>
    <property type="molecule type" value="Genomic_DNA"/>
</dbReference>
<gene>
    <name evidence="13" type="ORF">SAMN05444169_0444</name>
</gene>
<keyword evidence="4 11" id="KW-0813">Transport</keyword>
<feature type="transmembrane region" description="Helical" evidence="11">
    <location>
        <begin position="12"/>
        <end position="31"/>
    </location>
</feature>
<keyword evidence="7 11" id="KW-0812">Transmembrane</keyword>
<name>A0A1M5GXN1_9BRAD</name>
<dbReference type="Pfam" id="PF00528">
    <property type="entry name" value="BPD_transp_1"/>
    <property type="match status" value="1"/>
</dbReference>
<dbReference type="SUPFAM" id="SSF161098">
    <property type="entry name" value="MetI-like"/>
    <property type="match status" value="1"/>
</dbReference>